<dbReference type="RefSeq" id="WP_103854114.1">
    <property type="nucleotide sequence ID" value="NZ_PQVJ01000027.1"/>
</dbReference>
<keyword evidence="4" id="KW-1185">Reference proteome</keyword>
<dbReference type="EMBL" id="SNXJ01000015">
    <property type="protein sequence ID" value="TDP27274.1"/>
    <property type="molecule type" value="Genomic_DNA"/>
</dbReference>
<evidence type="ECO:0000313" key="4">
    <source>
        <dbReference type="Proteomes" id="UP000294683"/>
    </source>
</evidence>
<dbReference type="Proteomes" id="UP000294683">
    <property type="component" value="Unassembled WGS sequence"/>
</dbReference>
<proteinExistence type="predicted"/>
<protein>
    <submittedName>
        <fullName evidence="2">Thioredoxin-like protein</fullName>
    </submittedName>
</protein>
<evidence type="ECO:0000313" key="2">
    <source>
        <dbReference type="EMBL" id="TDP27274.1"/>
    </source>
</evidence>
<gene>
    <name evidence="2" type="ORF">EV689_11514</name>
    <name evidence="1" type="ORF">NCTC11188_01420</name>
</gene>
<dbReference type="Gene3D" id="1.10.472.60">
    <property type="entry name" value="putative protein disulfide isomerase domain"/>
    <property type="match status" value="1"/>
</dbReference>
<reference evidence="2 4" key="2">
    <citation type="submission" date="2019-03" db="EMBL/GenBank/DDBJ databases">
        <title>Genomic Encyclopedia of Type Strains, Phase IV (KMG-IV): sequencing the most valuable type-strain genomes for metagenomic binning, comparative biology and taxonomic classification.</title>
        <authorList>
            <person name="Goeker M."/>
        </authorList>
    </citation>
    <scope>NUCLEOTIDE SEQUENCE [LARGE SCALE GENOMIC DNA]</scope>
    <source>
        <strain evidence="2 4">DSM 17481</strain>
    </source>
</reference>
<accession>A0A379AYJ8</accession>
<sequence>MLEIMMFTDPMMGLSYESEPYLRQLETHFGRQIHFQPIMAGLVRSVYDFVDPQDLAIGKAYAIKQYLPKLMAIYNAEQNISGMPIAMTDLRLFSEEQPSSLPLNLAYKAVQAIAPEKAAPFLYRLRFATIAEQRPTTQLPELERVAKQCGIAPSDFRQSYHSPQTQTLLAQDFAEKERLHIHRLPAYVFRYQNQTACYQGVLTDHEFFPIIAQISQGKIRPQTPALSKTALLALIDKHPLISPIEVQYAFALPDTQALLPYLQQFFAQNIIRKINVPNGWFVEKVT</sequence>
<dbReference type="CDD" id="cd03025">
    <property type="entry name" value="DsbA_FrnE_like"/>
    <property type="match status" value="1"/>
</dbReference>
<dbReference type="Pfam" id="PF13743">
    <property type="entry name" value="Thioredoxin_5"/>
    <property type="match status" value="1"/>
</dbReference>
<name>A0A379AYJ8_AVIGA</name>
<dbReference type="EMBL" id="UGSQ01000003">
    <property type="protein sequence ID" value="SUB27050.1"/>
    <property type="molecule type" value="Genomic_DNA"/>
</dbReference>
<dbReference type="InterPro" id="IPR036249">
    <property type="entry name" value="Thioredoxin-like_sf"/>
</dbReference>
<dbReference type="AlphaFoldDB" id="A0A379AYJ8"/>
<dbReference type="Gene3D" id="3.40.30.10">
    <property type="entry name" value="Glutaredoxin"/>
    <property type="match status" value="1"/>
</dbReference>
<reference evidence="1 3" key="1">
    <citation type="submission" date="2018-06" db="EMBL/GenBank/DDBJ databases">
        <authorList>
            <consortium name="Pathogen Informatics"/>
            <person name="Doyle S."/>
        </authorList>
    </citation>
    <scope>NUCLEOTIDE SEQUENCE [LARGE SCALE GENOMIC DNA]</scope>
    <source>
        <strain evidence="1 3">NCTC11188</strain>
    </source>
</reference>
<dbReference type="SUPFAM" id="SSF52833">
    <property type="entry name" value="Thioredoxin-like"/>
    <property type="match status" value="1"/>
</dbReference>
<organism evidence="1 3">
    <name type="scientific">Avibacterium gallinarum</name>
    <name type="common">Pasteurella gallinarum</name>
    <dbReference type="NCBI Taxonomy" id="755"/>
    <lineage>
        <taxon>Bacteria</taxon>
        <taxon>Pseudomonadati</taxon>
        <taxon>Pseudomonadota</taxon>
        <taxon>Gammaproteobacteria</taxon>
        <taxon>Pasteurellales</taxon>
        <taxon>Pasteurellaceae</taxon>
        <taxon>Avibacterium</taxon>
    </lineage>
</organism>
<evidence type="ECO:0000313" key="3">
    <source>
        <dbReference type="Proteomes" id="UP000255113"/>
    </source>
</evidence>
<dbReference type="Proteomes" id="UP000255113">
    <property type="component" value="Unassembled WGS sequence"/>
</dbReference>
<evidence type="ECO:0000313" key="1">
    <source>
        <dbReference type="EMBL" id="SUB27050.1"/>
    </source>
</evidence>